<dbReference type="GO" id="GO:0046872">
    <property type="term" value="F:metal ion binding"/>
    <property type="evidence" value="ECO:0007669"/>
    <property type="project" value="UniProtKB-KW"/>
</dbReference>
<keyword evidence="5" id="KW-0460">Magnesium</keyword>
<dbReference type="Pfam" id="PF00293">
    <property type="entry name" value="NUDIX"/>
    <property type="match status" value="1"/>
</dbReference>
<dbReference type="InterPro" id="IPR015797">
    <property type="entry name" value="NUDIX_hydrolase-like_dom_sf"/>
</dbReference>
<keyword evidence="9" id="KW-1185">Reference proteome</keyword>
<name>G8XDE5_STREN</name>
<dbReference type="KEGG" id="scy:SCATT_p08980"/>
<evidence type="ECO:0000313" key="8">
    <source>
        <dbReference type="EMBL" id="AEW99091.1"/>
    </source>
</evidence>
<evidence type="ECO:0000313" key="9">
    <source>
        <dbReference type="Proteomes" id="UP000007842"/>
    </source>
</evidence>
<reference evidence="9" key="1">
    <citation type="submission" date="2011-12" db="EMBL/GenBank/DDBJ databases">
        <title>Complete genome sequence of Streptomyces cattleya strain DSM 46488.</title>
        <authorList>
            <person name="Ou H.-Y."/>
            <person name="Li P."/>
            <person name="Zhao C."/>
            <person name="O'Hagan D."/>
            <person name="Deng Z."/>
        </authorList>
    </citation>
    <scope>NUCLEOTIDE SEQUENCE [LARGE SCALE GENOMIC DNA]</scope>
    <source>
        <strain evidence="9">ATCC 35852 / DSM 46488 / JCM 4925 / NBRC 14057 / NRRL 8057</strain>
        <plasmid evidence="9">Plasmid pSCATT</plasmid>
    </source>
</reference>
<keyword evidence="4" id="KW-0378">Hydrolase</keyword>
<evidence type="ECO:0000256" key="5">
    <source>
        <dbReference type="ARBA" id="ARBA00022842"/>
    </source>
</evidence>
<evidence type="ECO:0000256" key="2">
    <source>
        <dbReference type="ARBA" id="ARBA00001946"/>
    </source>
</evidence>
<proteinExistence type="predicted"/>
<keyword evidence="6" id="KW-0464">Manganese</keyword>
<dbReference type="EMBL" id="CP003229">
    <property type="protein sequence ID" value="AEW99091.1"/>
    <property type="molecule type" value="Genomic_DNA"/>
</dbReference>
<dbReference type="HOGENOM" id="CLU_040940_3_1_11"/>
<dbReference type="InterPro" id="IPR045121">
    <property type="entry name" value="CoAse"/>
</dbReference>
<gene>
    <name evidence="8" type="ordered locus">SCATT_p08980</name>
</gene>
<accession>G8XDE5</accession>
<evidence type="ECO:0000259" key="7">
    <source>
        <dbReference type="PROSITE" id="PS51462"/>
    </source>
</evidence>
<feature type="domain" description="Nudix hydrolase" evidence="7">
    <location>
        <begin position="61"/>
        <end position="201"/>
    </location>
</feature>
<dbReference type="PATRIC" id="fig|1003195.29.peg.6692"/>
<evidence type="ECO:0000256" key="3">
    <source>
        <dbReference type="ARBA" id="ARBA00022723"/>
    </source>
</evidence>
<keyword evidence="8" id="KW-0614">Plasmid</keyword>
<comment type="cofactor">
    <cofactor evidence="2">
        <name>Mg(2+)</name>
        <dbReference type="ChEBI" id="CHEBI:18420"/>
    </cofactor>
</comment>
<organism evidence="8 9">
    <name type="scientific">Streptantibioticus cattleyicolor (strain ATCC 35852 / DSM 46488 / JCM 4925 / NBRC 14057 / NRRL 8057)</name>
    <name type="common">Streptomyces cattleya</name>
    <dbReference type="NCBI Taxonomy" id="1003195"/>
    <lineage>
        <taxon>Bacteria</taxon>
        <taxon>Bacillati</taxon>
        <taxon>Actinomycetota</taxon>
        <taxon>Actinomycetes</taxon>
        <taxon>Kitasatosporales</taxon>
        <taxon>Streptomycetaceae</taxon>
        <taxon>Streptantibioticus</taxon>
    </lineage>
</organism>
<sequence>MSFSAIRVMADGPGAYADPVDLDRVYPRHRTDVPTWLTGLARQAADDSPPELVRYLLDDPARGRPSAVLVLFGTGDAGTDLLLVRRSRTLRSHPDEVCFPGGSVSAGDRDVVHTALRESAEETGLDPAGVAVAGTLRPLRIAWTDFRVTPVLGWWGAEAEPRGDRGEVVSVHRVPLAEFADPANRFRVRYQDGYISPGFLVRELFVWGFTGSIVDWLMRLAGWGRPWDTSRIEELPDALRRYGGGFGR</sequence>
<comment type="cofactor">
    <cofactor evidence="1">
        <name>Mn(2+)</name>
        <dbReference type="ChEBI" id="CHEBI:29035"/>
    </cofactor>
</comment>
<keyword evidence="3" id="KW-0479">Metal-binding</keyword>
<dbReference type="PROSITE" id="PS51462">
    <property type="entry name" value="NUDIX"/>
    <property type="match status" value="1"/>
</dbReference>
<dbReference type="Gene3D" id="3.90.79.10">
    <property type="entry name" value="Nucleoside Triphosphate Pyrophosphohydrolase"/>
    <property type="match status" value="1"/>
</dbReference>
<dbReference type="InterPro" id="IPR000086">
    <property type="entry name" value="NUDIX_hydrolase_dom"/>
</dbReference>
<dbReference type="CDD" id="cd03426">
    <property type="entry name" value="NUDIX_CoAse_Nudt7"/>
    <property type="match status" value="1"/>
</dbReference>
<dbReference type="PANTHER" id="PTHR12992:SF11">
    <property type="entry name" value="MITOCHONDRIAL COENZYME A DIPHOSPHATASE NUDT8"/>
    <property type="match status" value="1"/>
</dbReference>
<dbReference type="SUPFAM" id="SSF55811">
    <property type="entry name" value="Nudix"/>
    <property type="match status" value="1"/>
</dbReference>
<dbReference type="PANTHER" id="PTHR12992">
    <property type="entry name" value="NUDIX HYDROLASE"/>
    <property type="match status" value="1"/>
</dbReference>
<evidence type="ECO:0000256" key="4">
    <source>
        <dbReference type="ARBA" id="ARBA00022801"/>
    </source>
</evidence>
<dbReference type="Proteomes" id="UP000007842">
    <property type="component" value="Plasmid pSCATT"/>
</dbReference>
<geneLocation type="plasmid" evidence="8 9">
    <name>pSCATT</name>
</geneLocation>
<protein>
    <recommendedName>
        <fullName evidence="7">Nudix hydrolase domain-containing protein</fullName>
    </recommendedName>
</protein>
<dbReference type="AlphaFoldDB" id="G8XDE5"/>
<evidence type="ECO:0000256" key="6">
    <source>
        <dbReference type="ARBA" id="ARBA00023211"/>
    </source>
</evidence>
<evidence type="ECO:0000256" key="1">
    <source>
        <dbReference type="ARBA" id="ARBA00001936"/>
    </source>
</evidence>
<dbReference type="GO" id="GO:0010945">
    <property type="term" value="F:coenzyme A diphosphatase activity"/>
    <property type="evidence" value="ECO:0007669"/>
    <property type="project" value="InterPro"/>
</dbReference>